<organism evidence="2">
    <name type="scientific">Lysobacter firmicutimachus</name>
    <dbReference type="NCBI Taxonomy" id="1792846"/>
    <lineage>
        <taxon>Bacteria</taxon>
        <taxon>Pseudomonadati</taxon>
        <taxon>Pseudomonadota</taxon>
        <taxon>Gammaproteobacteria</taxon>
        <taxon>Lysobacterales</taxon>
        <taxon>Lysobacteraceae</taxon>
        <taxon>Lysobacter</taxon>
    </lineage>
</organism>
<name>A0AAU8MUR1_9GAMM</name>
<feature type="region of interest" description="Disordered" evidence="1">
    <location>
        <begin position="1"/>
        <end position="23"/>
    </location>
</feature>
<sequence length="194" mass="21260">MSEMEITREDVAGRARAGKLAPQDPARALAAARAIKHPWYRCQALSMVAEHLSGQERERALLSALAAAREQDQVNRIVTVSAWPVRGLADAGSDSVGRQVEELVALAQTEPHHLRRSHALQALAFAVAEHPQLLGRVVPALAAGLLGGHGPRMDRCIRDTFGLILRTRPELAWELAMHHKANRRQSLLLAQIPQ</sequence>
<gene>
    <name evidence="2" type="ORF">ABU614_21395</name>
</gene>
<proteinExistence type="predicted"/>
<dbReference type="RefSeq" id="WP_363797732.1">
    <property type="nucleotide sequence ID" value="NZ_CP159925.1"/>
</dbReference>
<accession>A0AAU8MUR1</accession>
<evidence type="ECO:0000256" key="1">
    <source>
        <dbReference type="SAM" id="MobiDB-lite"/>
    </source>
</evidence>
<evidence type="ECO:0000313" key="2">
    <source>
        <dbReference type="EMBL" id="XCO74882.1"/>
    </source>
</evidence>
<evidence type="ECO:0008006" key="3">
    <source>
        <dbReference type="Google" id="ProtNLM"/>
    </source>
</evidence>
<dbReference type="AlphaFoldDB" id="A0AAU8MUR1"/>
<feature type="compositionally biased region" description="Basic and acidic residues" evidence="1">
    <location>
        <begin position="1"/>
        <end position="13"/>
    </location>
</feature>
<dbReference type="EMBL" id="CP159925">
    <property type="protein sequence ID" value="XCO74882.1"/>
    <property type="molecule type" value="Genomic_DNA"/>
</dbReference>
<protein>
    <recommendedName>
        <fullName evidence="3">HEAT repeat domain-containing protein</fullName>
    </recommendedName>
</protein>
<reference evidence="2" key="1">
    <citation type="submission" date="2024-06" db="EMBL/GenBank/DDBJ databases">
        <authorList>
            <person name="Li S."/>
        </authorList>
    </citation>
    <scope>NUCLEOTIDE SEQUENCE</scope>
    <source>
        <strain evidence="2">SR10</strain>
    </source>
</reference>